<name>A0A1H9Z1A2_9ACTN</name>
<dbReference type="Gene3D" id="2.40.50.90">
    <property type="match status" value="1"/>
</dbReference>
<keyword evidence="2" id="KW-0540">Nuclease</keyword>
<keyword evidence="3" id="KW-1185">Reference proteome</keyword>
<dbReference type="RefSeq" id="WP_091438222.1">
    <property type="nucleotide sequence ID" value="NZ_FOIE01000001.1"/>
</dbReference>
<keyword evidence="2" id="KW-0378">Hydrolase</keyword>
<dbReference type="OrthoDB" id="7065322at2"/>
<dbReference type="Pfam" id="PF00565">
    <property type="entry name" value="SNase"/>
    <property type="match status" value="1"/>
</dbReference>
<evidence type="ECO:0000313" key="3">
    <source>
        <dbReference type="Proteomes" id="UP000198507"/>
    </source>
</evidence>
<gene>
    <name evidence="2" type="ORF">SAMN04488546_0379</name>
</gene>
<keyword evidence="2" id="KW-0255">Endonuclease</keyword>
<accession>A0A1H9Z1A2</accession>
<dbReference type="GO" id="GO:0004519">
    <property type="term" value="F:endonuclease activity"/>
    <property type="evidence" value="ECO:0007669"/>
    <property type="project" value="UniProtKB-KW"/>
</dbReference>
<dbReference type="EMBL" id="FOIE01000001">
    <property type="protein sequence ID" value="SES75302.1"/>
    <property type="molecule type" value="Genomic_DNA"/>
</dbReference>
<dbReference type="InterPro" id="IPR016071">
    <property type="entry name" value="Staphylococal_nuclease_OB-fold"/>
</dbReference>
<sequence>MPLTLLRGQFRIVGTSPDGDSIRFYPADPGIWARARIEVRANAHGGVQLRLDAVDALETHYTPRSSPHTWRQNPQVGNGAAAALLELLGFGDVVRDEQETVTAATPSARPGAILTRFADKYGRAVAMVFADGQQPAGDDGAPVFLDAVGLRTSVNSRLLEAGWAYPTFYSRLYHDLRDALAEGARTSRDAGRGVWAADSTNAGFELRSREQLTTELVLLPKLFRRLADYLALDNTGGVDLGGFVAFLAAWPDRLFTVPDGQSTNLDTFVEVHGQHLRLTRPPERLVFLEK</sequence>
<reference evidence="3" key="1">
    <citation type="submission" date="2016-10" db="EMBL/GenBank/DDBJ databases">
        <authorList>
            <person name="Varghese N."/>
            <person name="Submissions S."/>
        </authorList>
    </citation>
    <scope>NUCLEOTIDE SEQUENCE [LARGE SCALE GENOMIC DNA]</scope>
    <source>
        <strain evidence="3">DSM 44209</strain>
    </source>
</reference>
<organism evidence="2 3">
    <name type="scientific">Geodermatophilus poikilotrophus</name>
    <dbReference type="NCBI Taxonomy" id="1333667"/>
    <lineage>
        <taxon>Bacteria</taxon>
        <taxon>Bacillati</taxon>
        <taxon>Actinomycetota</taxon>
        <taxon>Actinomycetes</taxon>
        <taxon>Geodermatophilales</taxon>
        <taxon>Geodermatophilaceae</taxon>
        <taxon>Geodermatophilus</taxon>
    </lineage>
</organism>
<protein>
    <submittedName>
        <fullName evidence="2">Endonuclease YncB, thermonuclease family</fullName>
    </submittedName>
</protein>
<feature type="domain" description="TNase-like" evidence="1">
    <location>
        <begin position="49"/>
        <end position="196"/>
    </location>
</feature>
<proteinExistence type="predicted"/>
<evidence type="ECO:0000313" key="2">
    <source>
        <dbReference type="EMBL" id="SES75302.1"/>
    </source>
</evidence>
<dbReference type="Proteomes" id="UP000198507">
    <property type="component" value="Unassembled WGS sequence"/>
</dbReference>
<dbReference type="InterPro" id="IPR035437">
    <property type="entry name" value="SNase_OB-fold_sf"/>
</dbReference>
<evidence type="ECO:0000259" key="1">
    <source>
        <dbReference type="Pfam" id="PF00565"/>
    </source>
</evidence>
<dbReference type="SUPFAM" id="SSF50199">
    <property type="entry name" value="Staphylococcal nuclease"/>
    <property type="match status" value="1"/>
</dbReference>
<dbReference type="AlphaFoldDB" id="A0A1H9Z1A2"/>